<dbReference type="Proteomes" id="UP000236655">
    <property type="component" value="Chromosome"/>
</dbReference>
<reference evidence="3" key="1">
    <citation type="submission" date="2017-11" db="EMBL/GenBank/DDBJ databases">
        <authorList>
            <person name="Chan K.G."/>
            <person name="Lee L.S."/>
        </authorList>
    </citation>
    <scope>NUCLEOTIDE SEQUENCE [LARGE SCALE GENOMIC DNA]</scope>
    <source>
        <strain evidence="3">DSM 100970</strain>
    </source>
</reference>
<protein>
    <submittedName>
        <fullName evidence="2">Uncharacterized protein</fullName>
    </submittedName>
</protein>
<sequence>MKVQPELNSMYESCITGYLNDILPTYSISNLDLNITIMKFIRSRNSISGIFNDEPAAAIISEITQEFLDFNELKDGLGKLIRKTQNSGNKSGEYRAFNVLERLNLLDVTRCSKLYLFFCDIENPDMINLTGNMKLLKGSTFTMVNHSLFNDIKLPADCDGAIYLCLIKCYEIIYQYSQLNVDDDQLLDKLRKISIILGLLYKIYVDINWIKISKSKASKKRPKSYQNERGDIAKPFSEIN</sequence>
<dbReference type="KEGG" id="nba:CUN60_12045"/>
<dbReference type="EMBL" id="CP024847">
    <property type="protein sequence ID" value="AUR52992.1"/>
    <property type="molecule type" value="Genomic_DNA"/>
</dbReference>
<dbReference type="RefSeq" id="WP_102952278.1">
    <property type="nucleotide sequence ID" value="NZ_CP024847.1"/>
</dbReference>
<proteinExistence type="predicted"/>
<name>A0A2I7N971_9NEIS</name>
<gene>
    <name evidence="2" type="ORF">CUN60_12045</name>
</gene>
<dbReference type="AlphaFoldDB" id="A0A2I7N971"/>
<evidence type="ECO:0000256" key="1">
    <source>
        <dbReference type="SAM" id="MobiDB-lite"/>
    </source>
</evidence>
<organism evidence="2 3">
    <name type="scientific">Aquella oligotrophica</name>
    <dbReference type="NCBI Taxonomy" id="2067065"/>
    <lineage>
        <taxon>Bacteria</taxon>
        <taxon>Pseudomonadati</taxon>
        <taxon>Pseudomonadota</taxon>
        <taxon>Betaproteobacteria</taxon>
        <taxon>Neisseriales</taxon>
        <taxon>Neisseriaceae</taxon>
        <taxon>Aquella</taxon>
    </lineage>
</organism>
<keyword evidence="3" id="KW-1185">Reference proteome</keyword>
<feature type="region of interest" description="Disordered" evidence="1">
    <location>
        <begin position="218"/>
        <end position="240"/>
    </location>
</feature>
<evidence type="ECO:0000313" key="2">
    <source>
        <dbReference type="EMBL" id="AUR52992.1"/>
    </source>
</evidence>
<evidence type="ECO:0000313" key="3">
    <source>
        <dbReference type="Proteomes" id="UP000236655"/>
    </source>
</evidence>
<accession>A0A2I7N971</accession>